<evidence type="ECO:0000313" key="4">
    <source>
        <dbReference type="Proteomes" id="UP000653480"/>
    </source>
</evidence>
<protein>
    <recommendedName>
        <fullName evidence="2">DUF11 domain-containing protein</fullName>
    </recommendedName>
</protein>
<dbReference type="Gene3D" id="2.60.40.740">
    <property type="match status" value="1"/>
</dbReference>
<accession>A0A8H9H8P0</accession>
<dbReference type="InterPro" id="IPR001434">
    <property type="entry name" value="OmcB-like_DUF11"/>
</dbReference>
<dbReference type="InterPro" id="IPR013783">
    <property type="entry name" value="Ig-like_fold"/>
</dbReference>
<dbReference type="Gene3D" id="2.60.120.260">
    <property type="entry name" value="Galactose-binding domain-like"/>
    <property type="match status" value="1"/>
</dbReference>
<keyword evidence="1" id="KW-0732">Signal</keyword>
<reference evidence="3" key="1">
    <citation type="journal article" date="2014" name="Int. J. Syst. Evol. Microbiol.">
        <title>Complete genome sequence of Corynebacterium casei LMG S-19264T (=DSM 44701T), isolated from a smear-ripened cheese.</title>
        <authorList>
            <consortium name="US DOE Joint Genome Institute (JGI-PGF)"/>
            <person name="Walter F."/>
            <person name="Albersmeier A."/>
            <person name="Kalinowski J."/>
            <person name="Ruckert C."/>
        </authorList>
    </citation>
    <scope>NUCLEOTIDE SEQUENCE</scope>
    <source>
        <strain evidence="3">CGMCC 4.7138</strain>
    </source>
</reference>
<dbReference type="PANTHER" id="PTHR34819:SF3">
    <property type="entry name" value="CELL SURFACE PROTEIN"/>
    <property type="match status" value="1"/>
</dbReference>
<dbReference type="Gene3D" id="2.60.40.10">
    <property type="entry name" value="Immunoglobulins"/>
    <property type="match status" value="1"/>
</dbReference>
<name>A0A8H9H8P0_9ACTN</name>
<comment type="caution">
    <text evidence="3">The sequence shown here is derived from an EMBL/GenBank/DDBJ whole genome shotgun (WGS) entry which is preliminary data.</text>
</comment>
<feature type="domain" description="DUF11" evidence="2">
    <location>
        <begin position="384"/>
        <end position="495"/>
    </location>
</feature>
<dbReference type="InterPro" id="IPR051172">
    <property type="entry name" value="Chlamydia_OmcB"/>
</dbReference>
<dbReference type="OrthoDB" id="158862at2"/>
<keyword evidence="4" id="KW-1185">Reference proteome</keyword>
<organism evidence="3 4">
    <name type="scientific">Microbispora bryophytorum</name>
    <dbReference type="NCBI Taxonomy" id="1460882"/>
    <lineage>
        <taxon>Bacteria</taxon>
        <taxon>Bacillati</taxon>
        <taxon>Actinomycetota</taxon>
        <taxon>Actinomycetes</taxon>
        <taxon>Streptosporangiales</taxon>
        <taxon>Streptosporangiaceae</taxon>
        <taxon>Microbispora</taxon>
    </lineage>
</organism>
<evidence type="ECO:0000256" key="1">
    <source>
        <dbReference type="SAM" id="SignalP"/>
    </source>
</evidence>
<feature type="chain" id="PRO_5034090107" description="DUF11 domain-containing protein" evidence="1">
    <location>
        <begin position="26"/>
        <end position="516"/>
    </location>
</feature>
<dbReference type="PANTHER" id="PTHR34819">
    <property type="entry name" value="LARGE CYSTEINE-RICH PERIPLASMIC PROTEIN OMCB"/>
    <property type="match status" value="1"/>
</dbReference>
<evidence type="ECO:0000313" key="3">
    <source>
        <dbReference type="EMBL" id="GGO31087.1"/>
    </source>
</evidence>
<dbReference type="AlphaFoldDB" id="A0A8H9H8P0"/>
<sequence length="516" mass="52463">MCYPVAALLAAAVPLTLSGAVPADAAPARSEVAATAATVSTAAQRLAAPDPASCPEQVALVNGGFEKPLVTGTWASLPDASQSNPNAMPGWRTTATDHMIEVWSPRMNVPAVEGAQFAELNANQVSTLYQDRPTTPGQKLYWRLSHRGRLGTDQMALDIGAPSGPAQQGTMSDGAGKWGAYHGSYTVPAGQTTTRFAFRSISAAGGNASVGNFLDDVFFGTPPCVVVTKSASPQGPVDVGAEITYRLTAVNKGGDVAQNVRLTDKVPTGTTYVPGSLRVVGGPGSGALTDQAGDDQAEFDAATGAISFRLGDGATDTAGGRLANDTTLPDGTTVEFRVKAGRSVAGKQVVNSGAVAYENRLGPEPEPLASTSGDAVTKVNPAVDLSVVKSADKTEVTVGETVTYRVTIANAGPNDATGVTVKDVLPSNLAFLSSTGSAGTYAGGTWTVGTVAGGATATLVVRAKATAIGETVNTATVGGKELDLDPANDSDAVKVCVQREPFCPYCTPGSKQDTGK</sequence>
<dbReference type="Pfam" id="PF01345">
    <property type="entry name" value="DUF11"/>
    <property type="match status" value="2"/>
</dbReference>
<dbReference type="EMBL" id="BMMN01000022">
    <property type="protein sequence ID" value="GGO31087.1"/>
    <property type="molecule type" value="Genomic_DNA"/>
</dbReference>
<dbReference type="NCBIfam" id="TIGR01451">
    <property type="entry name" value="B_ant_repeat"/>
    <property type="match status" value="2"/>
</dbReference>
<dbReference type="InterPro" id="IPR047589">
    <property type="entry name" value="DUF11_rpt"/>
</dbReference>
<gene>
    <name evidence="3" type="ORF">GCM10011574_68290</name>
</gene>
<evidence type="ECO:0000259" key="2">
    <source>
        <dbReference type="Pfam" id="PF01345"/>
    </source>
</evidence>
<dbReference type="Proteomes" id="UP000653480">
    <property type="component" value="Unassembled WGS sequence"/>
</dbReference>
<dbReference type="GO" id="GO:0005975">
    <property type="term" value="P:carbohydrate metabolic process"/>
    <property type="evidence" value="ECO:0007669"/>
    <property type="project" value="UniProtKB-ARBA"/>
</dbReference>
<reference evidence="3" key="2">
    <citation type="submission" date="2020-09" db="EMBL/GenBank/DDBJ databases">
        <authorList>
            <person name="Sun Q."/>
            <person name="Zhou Y."/>
        </authorList>
    </citation>
    <scope>NUCLEOTIDE SEQUENCE</scope>
    <source>
        <strain evidence="3">CGMCC 4.7138</strain>
    </source>
</reference>
<proteinExistence type="predicted"/>
<feature type="domain" description="DUF11" evidence="2">
    <location>
        <begin position="226"/>
        <end position="275"/>
    </location>
</feature>
<feature type="signal peptide" evidence="1">
    <location>
        <begin position="1"/>
        <end position="25"/>
    </location>
</feature>